<sequence>MLKIPHKSILFTSKILKTMKHILTIFFLTFLYISCSANKEYLPEDFWGMKLQRKLTGKEAKEFVDKLHFQNVATEKNEVGFYKGEIGNAAVYITYYSDEKNAYQDFRKMTEKISPENSMFVRGTYHNINNKQIYSCMGLGQVHYVFAHKNLLFWISADPNFSRNFLDEYMKLVMN</sequence>
<comment type="caution">
    <text evidence="1">The sequence shown here is derived from an EMBL/GenBank/DDBJ whole genome shotgun (WGS) entry which is preliminary data.</text>
</comment>
<name>A0A832DKM4_9BACT</name>
<dbReference type="AlphaFoldDB" id="A0A832DKM4"/>
<evidence type="ECO:0000313" key="1">
    <source>
        <dbReference type="EMBL" id="HGT47774.1"/>
    </source>
</evidence>
<proteinExistence type="predicted"/>
<reference evidence="1" key="1">
    <citation type="journal article" date="2020" name="mSystems">
        <title>Genome- and Community-Level Interaction Insights into Carbon Utilization and Element Cycling Functions of Hydrothermarchaeota in Hydrothermal Sediment.</title>
        <authorList>
            <person name="Zhou Z."/>
            <person name="Liu Y."/>
            <person name="Xu W."/>
            <person name="Pan J."/>
            <person name="Luo Z.H."/>
            <person name="Li M."/>
        </authorList>
    </citation>
    <scope>NUCLEOTIDE SEQUENCE [LARGE SCALE GENOMIC DNA]</scope>
    <source>
        <strain evidence="1">SpSt-500</strain>
    </source>
</reference>
<protein>
    <recommendedName>
        <fullName evidence="2">DUF4367 domain-containing protein</fullName>
    </recommendedName>
</protein>
<evidence type="ECO:0008006" key="2">
    <source>
        <dbReference type="Google" id="ProtNLM"/>
    </source>
</evidence>
<dbReference type="EMBL" id="DSVI01000008">
    <property type="protein sequence ID" value="HGT47774.1"/>
    <property type="molecule type" value="Genomic_DNA"/>
</dbReference>
<organism evidence="1">
    <name type="scientific">Ignavibacterium album</name>
    <dbReference type="NCBI Taxonomy" id="591197"/>
    <lineage>
        <taxon>Bacteria</taxon>
        <taxon>Pseudomonadati</taxon>
        <taxon>Ignavibacteriota</taxon>
        <taxon>Ignavibacteria</taxon>
        <taxon>Ignavibacteriales</taxon>
        <taxon>Ignavibacteriaceae</taxon>
        <taxon>Ignavibacterium</taxon>
    </lineage>
</organism>
<accession>A0A832DKM4</accession>
<gene>
    <name evidence="1" type="ORF">ENS56_07050</name>
</gene>